<feature type="transmembrane region" description="Helical" evidence="1">
    <location>
        <begin position="230"/>
        <end position="251"/>
    </location>
</feature>
<feature type="transmembrane region" description="Helical" evidence="1">
    <location>
        <begin position="29"/>
        <end position="53"/>
    </location>
</feature>
<keyword evidence="3" id="KW-0378">Hydrolase</keyword>
<sequence length="299" mass="31863">MREVRVTPTEAVEFHLVLATDHRRIGRGLLAIVLLIGGLQVSAVALTTGAAFLDAVSGNTARGGFTPLTYGAGMLSVALMMPWSRLIQRWLYGLPGGSLSSVTSRFRWDVLGRSLILVGPAWVIILIVQYWVPLPQTSWGYHDVIGLLAITLLIAPLQAAGEEYGFRGLIFQVAGSWSAGRRAGLVLAIAVSSVLFAAIHFSTSGWLNLWYVVFAVGTGVISWRTGGIEIAVVLHAVYNTLSFVFDAALHIDPIATTNRSGSAVGIEALLPGIVIVAVTIVVLLGTRRSGPLLTPVDRS</sequence>
<feature type="transmembrane region" description="Helical" evidence="1">
    <location>
        <begin position="110"/>
        <end position="132"/>
    </location>
</feature>
<dbReference type="GO" id="GO:0004175">
    <property type="term" value="F:endopeptidase activity"/>
    <property type="evidence" value="ECO:0007669"/>
    <property type="project" value="UniProtKB-ARBA"/>
</dbReference>
<accession>A0A7I9WQ27</accession>
<organism evidence="3 4">
    <name type="scientific">Mycolicibacterium murale</name>
    <dbReference type="NCBI Taxonomy" id="182220"/>
    <lineage>
        <taxon>Bacteria</taxon>
        <taxon>Bacillati</taxon>
        <taxon>Actinomycetota</taxon>
        <taxon>Actinomycetes</taxon>
        <taxon>Mycobacteriales</taxon>
        <taxon>Mycobacteriaceae</taxon>
        <taxon>Mycolicibacterium</taxon>
    </lineage>
</organism>
<dbReference type="InterPro" id="IPR003675">
    <property type="entry name" value="Rce1/LyrA-like_dom"/>
</dbReference>
<dbReference type="AlphaFoldDB" id="A0A7I9WQ27"/>
<dbReference type="GO" id="GO:0006508">
    <property type="term" value="P:proteolysis"/>
    <property type="evidence" value="ECO:0007669"/>
    <property type="project" value="UniProtKB-KW"/>
</dbReference>
<evidence type="ECO:0000313" key="3">
    <source>
        <dbReference type="EMBL" id="GFG59835.1"/>
    </source>
</evidence>
<keyword evidence="1" id="KW-1133">Transmembrane helix</keyword>
<name>A0A7I9WQ27_9MYCO</name>
<keyword evidence="1" id="KW-0472">Membrane</keyword>
<evidence type="ECO:0000259" key="2">
    <source>
        <dbReference type="Pfam" id="PF02517"/>
    </source>
</evidence>
<feature type="domain" description="CAAX prenyl protease 2/Lysostaphin resistance protein A-like" evidence="2">
    <location>
        <begin position="147"/>
        <end position="240"/>
    </location>
</feature>
<feature type="transmembrane region" description="Helical" evidence="1">
    <location>
        <begin position="65"/>
        <end position="83"/>
    </location>
</feature>
<feature type="transmembrane region" description="Helical" evidence="1">
    <location>
        <begin position="182"/>
        <end position="201"/>
    </location>
</feature>
<feature type="transmembrane region" description="Helical" evidence="1">
    <location>
        <begin position="207"/>
        <end position="223"/>
    </location>
</feature>
<dbReference type="Pfam" id="PF02517">
    <property type="entry name" value="Rce1-like"/>
    <property type="match status" value="1"/>
</dbReference>
<comment type="caution">
    <text evidence="3">The sequence shown here is derived from an EMBL/GenBank/DDBJ whole genome shotgun (WGS) entry which is preliminary data.</text>
</comment>
<keyword evidence="4" id="KW-1185">Reference proteome</keyword>
<dbReference type="Proteomes" id="UP000465241">
    <property type="component" value="Unassembled WGS sequence"/>
</dbReference>
<feature type="transmembrane region" description="Helical" evidence="1">
    <location>
        <begin position="263"/>
        <end position="284"/>
    </location>
</feature>
<keyword evidence="3" id="KW-0645">Protease</keyword>
<keyword evidence="1" id="KW-0812">Transmembrane</keyword>
<protein>
    <submittedName>
        <fullName evidence="3">CAAX amino protease</fullName>
    </submittedName>
</protein>
<evidence type="ECO:0000256" key="1">
    <source>
        <dbReference type="SAM" id="Phobius"/>
    </source>
</evidence>
<dbReference type="EMBL" id="BLKT01000003">
    <property type="protein sequence ID" value="GFG59835.1"/>
    <property type="molecule type" value="Genomic_DNA"/>
</dbReference>
<gene>
    <name evidence="3" type="ORF">MMUR_39710</name>
</gene>
<dbReference type="GO" id="GO:0080120">
    <property type="term" value="P:CAAX-box protein maturation"/>
    <property type="evidence" value="ECO:0007669"/>
    <property type="project" value="UniProtKB-ARBA"/>
</dbReference>
<proteinExistence type="predicted"/>
<feature type="transmembrane region" description="Helical" evidence="1">
    <location>
        <begin position="144"/>
        <end position="161"/>
    </location>
</feature>
<reference evidence="3 4" key="1">
    <citation type="journal article" date="2019" name="Emerg. Microbes Infect.">
        <title>Comprehensive subspecies identification of 175 nontuberculous mycobacteria species based on 7547 genomic profiles.</title>
        <authorList>
            <person name="Matsumoto Y."/>
            <person name="Kinjo T."/>
            <person name="Motooka D."/>
            <person name="Nabeya D."/>
            <person name="Jung N."/>
            <person name="Uechi K."/>
            <person name="Horii T."/>
            <person name="Iida T."/>
            <person name="Fujita J."/>
            <person name="Nakamura S."/>
        </authorList>
    </citation>
    <scope>NUCLEOTIDE SEQUENCE [LARGE SCALE GENOMIC DNA]</scope>
    <source>
        <strain evidence="3 4">JCM 13392</strain>
    </source>
</reference>
<evidence type="ECO:0000313" key="4">
    <source>
        <dbReference type="Proteomes" id="UP000465241"/>
    </source>
</evidence>